<evidence type="ECO:0000256" key="7">
    <source>
        <dbReference type="ARBA" id="ARBA00022801"/>
    </source>
</evidence>
<dbReference type="Gene3D" id="3.30.2010.10">
    <property type="entry name" value="Metalloproteases ('zincins'), catalytic domain"/>
    <property type="match status" value="1"/>
</dbReference>
<keyword evidence="6" id="KW-0479">Metal-binding</keyword>
<dbReference type="InterPro" id="IPR050083">
    <property type="entry name" value="HtpX_protease"/>
</dbReference>
<dbReference type="GO" id="GO:0046872">
    <property type="term" value="F:metal ion binding"/>
    <property type="evidence" value="ECO:0007669"/>
    <property type="project" value="UniProtKB-KW"/>
</dbReference>
<evidence type="ECO:0000256" key="10">
    <source>
        <dbReference type="ARBA" id="ARBA00023049"/>
    </source>
</evidence>
<dbReference type="GO" id="GO:0005886">
    <property type="term" value="C:plasma membrane"/>
    <property type="evidence" value="ECO:0007669"/>
    <property type="project" value="UniProtKB-SubCell"/>
</dbReference>
<keyword evidence="8" id="KW-0862">Zinc</keyword>
<keyword evidence="7" id="KW-0378">Hydrolase</keyword>
<organism evidence="14 15">
    <name type="scientific">Umezawaea tangerina</name>
    <dbReference type="NCBI Taxonomy" id="84725"/>
    <lineage>
        <taxon>Bacteria</taxon>
        <taxon>Bacillati</taxon>
        <taxon>Actinomycetota</taxon>
        <taxon>Actinomycetes</taxon>
        <taxon>Pseudonocardiales</taxon>
        <taxon>Pseudonocardiaceae</taxon>
        <taxon>Umezawaea</taxon>
    </lineage>
</organism>
<evidence type="ECO:0000256" key="11">
    <source>
        <dbReference type="ARBA" id="ARBA00023136"/>
    </source>
</evidence>
<feature type="domain" description="Peptidase M48" evidence="13">
    <location>
        <begin position="80"/>
        <end position="301"/>
    </location>
</feature>
<evidence type="ECO:0000259" key="13">
    <source>
        <dbReference type="Pfam" id="PF01435"/>
    </source>
</evidence>
<dbReference type="RefSeq" id="WP_146174626.1">
    <property type="nucleotide sequence ID" value="NZ_PVTF01000001.1"/>
</dbReference>
<comment type="cofactor">
    <cofactor evidence="1">
        <name>Zn(2+)</name>
        <dbReference type="ChEBI" id="CHEBI:29105"/>
    </cofactor>
</comment>
<dbReference type="InterPro" id="IPR001915">
    <property type="entry name" value="Peptidase_M48"/>
</dbReference>
<dbReference type="GO" id="GO:0006508">
    <property type="term" value="P:proteolysis"/>
    <property type="evidence" value="ECO:0007669"/>
    <property type="project" value="UniProtKB-KW"/>
</dbReference>
<dbReference type="OrthoDB" id="155290at2"/>
<dbReference type="Proteomes" id="UP000239494">
    <property type="component" value="Unassembled WGS sequence"/>
</dbReference>
<keyword evidence="4" id="KW-0645">Protease</keyword>
<keyword evidence="11 12" id="KW-0472">Membrane</keyword>
<protein>
    <submittedName>
        <fullName evidence="14">Peptidase M48-like protein</fullName>
    </submittedName>
</protein>
<evidence type="ECO:0000256" key="9">
    <source>
        <dbReference type="ARBA" id="ARBA00022989"/>
    </source>
</evidence>
<dbReference type="Pfam" id="PF01435">
    <property type="entry name" value="Peptidase_M48"/>
    <property type="match status" value="1"/>
</dbReference>
<evidence type="ECO:0000256" key="2">
    <source>
        <dbReference type="ARBA" id="ARBA00004651"/>
    </source>
</evidence>
<proteinExistence type="predicted"/>
<evidence type="ECO:0000256" key="8">
    <source>
        <dbReference type="ARBA" id="ARBA00022833"/>
    </source>
</evidence>
<dbReference type="PANTHER" id="PTHR43221:SF1">
    <property type="entry name" value="PROTEASE HTPX"/>
    <property type="match status" value="1"/>
</dbReference>
<evidence type="ECO:0000313" key="15">
    <source>
        <dbReference type="Proteomes" id="UP000239494"/>
    </source>
</evidence>
<accession>A0A2T0TL16</accession>
<evidence type="ECO:0000256" key="1">
    <source>
        <dbReference type="ARBA" id="ARBA00001947"/>
    </source>
</evidence>
<dbReference type="EMBL" id="PVTF01000001">
    <property type="protein sequence ID" value="PRY46363.1"/>
    <property type="molecule type" value="Genomic_DNA"/>
</dbReference>
<keyword evidence="9 12" id="KW-1133">Transmembrane helix</keyword>
<evidence type="ECO:0000313" key="14">
    <source>
        <dbReference type="EMBL" id="PRY46363.1"/>
    </source>
</evidence>
<keyword evidence="10" id="KW-0482">Metalloprotease</keyword>
<keyword evidence="3" id="KW-1003">Cell membrane</keyword>
<evidence type="ECO:0000256" key="3">
    <source>
        <dbReference type="ARBA" id="ARBA00022475"/>
    </source>
</evidence>
<gene>
    <name evidence="14" type="ORF">CLV43_101639</name>
</gene>
<evidence type="ECO:0000256" key="5">
    <source>
        <dbReference type="ARBA" id="ARBA00022692"/>
    </source>
</evidence>
<reference evidence="14 15" key="1">
    <citation type="submission" date="2018-03" db="EMBL/GenBank/DDBJ databases">
        <title>Genomic Encyclopedia of Archaeal and Bacterial Type Strains, Phase II (KMG-II): from individual species to whole genera.</title>
        <authorList>
            <person name="Goeker M."/>
        </authorList>
    </citation>
    <scope>NUCLEOTIDE SEQUENCE [LARGE SCALE GENOMIC DNA]</scope>
    <source>
        <strain evidence="14 15">DSM 44720</strain>
    </source>
</reference>
<keyword evidence="15" id="KW-1185">Reference proteome</keyword>
<name>A0A2T0TL16_9PSEU</name>
<dbReference type="PANTHER" id="PTHR43221">
    <property type="entry name" value="PROTEASE HTPX"/>
    <property type="match status" value="1"/>
</dbReference>
<dbReference type="GO" id="GO:0004222">
    <property type="term" value="F:metalloendopeptidase activity"/>
    <property type="evidence" value="ECO:0007669"/>
    <property type="project" value="InterPro"/>
</dbReference>
<comment type="caution">
    <text evidence="14">The sequence shown here is derived from an EMBL/GenBank/DDBJ whole genome shotgun (WGS) entry which is preliminary data.</text>
</comment>
<evidence type="ECO:0000256" key="4">
    <source>
        <dbReference type="ARBA" id="ARBA00022670"/>
    </source>
</evidence>
<sequence length="477" mass="49262">MRVALALSVLVGFLVVAVGLVLGPAVLVVRAFAEGHGGAGAVGLGVVAALVALAIGRVVLAAVRVGPEPPGVPVTREAQPELWRVVDELAAVAGTRAPDAVRLVPEVTAAVRERTPLSGLRGGERHLVVGLPLLAGLSVGGLRSVLAHELGHHGGHPRLSATAYRAKDALRLTAARLDGVPGWLFGQFARFYAVLAGPANREQELRADRASVAAAGRDTAQAALRAIGPLSVAWAHFDQELLALVPDAGRTPPVLAGFRAFLGDAEVRERLAAIGVRMLDEESGSVFDSHPAVRERIAAMEAVPAGDAATDDRPSWSLLDHVPELERELVRDAGPAADWPEVFALGHAARAERMASVLADAARTSGTAERGTADEVLAALGRGELLRLGEPLIAAGAPADQLVATATRLLGGAVVAELLRAGRASIALDWSGEPRVVLADGTGLDVDGLVAPAVADPRRAEGARLRVASLCDRTLTD</sequence>
<dbReference type="AlphaFoldDB" id="A0A2T0TL16"/>
<evidence type="ECO:0000256" key="6">
    <source>
        <dbReference type="ARBA" id="ARBA00022723"/>
    </source>
</evidence>
<dbReference type="CDD" id="cd07328">
    <property type="entry name" value="M48_Ste24p_like"/>
    <property type="match status" value="1"/>
</dbReference>
<feature type="transmembrane region" description="Helical" evidence="12">
    <location>
        <begin position="41"/>
        <end position="60"/>
    </location>
</feature>
<evidence type="ECO:0000256" key="12">
    <source>
        <dbReference type="SAM" id="Phobius"/>
    </source>
</evidence>
<keyword evidence="5 12" id="KW-0812">Transmembrane</keyword>
<comment type="subcellular location">
    <subcellularLocation>
        <location evidence="2">Cell membrane</location>
        <topology evidence="2">Multi-pass membrane protein</topology>
    </subcellularLocation>
</comment>